<proteinExistence type="predicted"/>
<protein>
    <submittedName>
        <fullName evidence="1">Uncharacterized protein</fullName>
    </submittedName>
</protein>
<dbReference type="EMBL" id="CM040468">
    <property type="protein sequence ID" value="MCI4387058.1"/>
    <property type="molecule type" value="Genomic_DNA"/>
</dbReference>
<evidence type="ECO:0000313" key="2">
    <source>
        <dbReference type="Proteomes" id="UP000829447"/>
    </source>
</evidence>
<name>A0ACC5X6W1_PANGG</name>
<evidence type="ECO:0000313" key="1">
    <source>
        <dbReference type="EMBL" id="MCI4387058.1"/>
    </source>
</evidence>
<dbReference type="Proteomes" id="UP000829447">
    <property type="component" value="Linkage Group LG15"/>
</dbReference>
<accession>A0ACC5X6W1</accession>
<gene>
    <name evidence="1" type="ORF">PGIGA_G00069750</name>
</gene>
<comment type="caution">
    <text evidence="1">The sequence shown here is derived from an EMBL/GenBank/DDBJ whole genome shotgun (WGS) entry which is preliminary data.</text>
</comment>
<keyword evidence="2" id="KW-1185">Reference proteome</keyword>
<reference evidence="1 2" key="1">
    <citation type="journal article" date="2022" name="bioRxiv">
        <title>An ancient truncated duplication of the anti-Mullerian hormone receptor type 2 gene is a potential conserved master sex determinant in the Pangasiidae catfish family.</title>
        <authorList>
            <person name="Wen M."/>
            <person name="Pan Q."/>
            <person name="Jouanno E."/>
            <person name="Montfort J."/>
            <person name="Zahm M."/>
            <person name="Cabau C."/>
            <person name="Klopp C."/>
            <person name="Iampietro C."/>
            <person name="Roques C."/>
            <person name="Bouchez O."/>
            <person name="Castinel A."/>
            <person name="Donnadieu C."/>
            <person name="Parrinello H."/>
            <person name="Poncet C."/>
            <person name="Belmonte E."/>
            <person name="Gautier V."/>
            <person name="Avarre J.-C."/>
            <person name="Dugue R."/>
            <person name="Gustiano R."/>
            <person name="Ha T.T.T."/>
            <person name="Campet M."/>
            <person name="Sriphairoj K."/>
            <person name="Ribolli J."/>
            <person name="de Almeida F.L."/>
            <person name="Desvignes T."/>
            <person name="Postlethwait J.H."/>
            <person name="Bucao C.F."/>
            <person name="Robinson-Rechavi M."/>
            <person name="Bobe J."/>
            <person name="Herpin A."/>
            <person name="Guiguen Y."/>
        </authorList>
    </citation>
    <scope>NUCLEOTIDE SEQUENCE [LARGE SCALE GENOMIC DNA]</scope>
    <source>
        <strain evidence="1">YG-Dec2019</strain>
    </source>
</reference>
<sequence length="235" mass="26000">MWNDSGKFSCNINSAPKDQVSVFELVLVRVSADPQRITLGHSVRLKCELSSQNKDFRVLWMNTGTRETFSNPLELKDVALSQQSWTCCVFNSSVLRAVFSLTLNITHAFTTTPPSPTPPSHTPPSPTHTEPETPTTHTTAAADNYTSNPDAEHGQSHTITTTIIIIIGVFIIFILVVVFIAAFCTKTPEKRTESVTYAEVKFRKKSDASTEHQLNSTDVPAEEESEVLYATVRLS</sequence>
<organism evidence="1 2">
    <name type="scientific">Pangasianodon gigas</name>
    <name type="common">Mekong giant catfish</name>
    <name type="synonym">Pangasius gigas</name>
    <dbReference type="NCBI Taxonomy" id="30993"/>
    <lineage>
        <taxon>Eukaryota</taxon>
        <taxon>Metazoa</taxon>
        <taxon>Chordata</taxon>
        <taxon>Craniata</taxon>
        <taxon>Vertebrata</taxon>
        <taxon>Euteleostomi</taxon>
        <taxon>Actinopterygii</taxon>
        <taxon>Neopterygii</taxon>
        <taxon>Teleostei</taxon>
        <taxon>Ostariophysi</taxon>
        <taxon>Siluriformes</taxon>
        <taxon>Pangasiidae</taxon>
        <taxon>Pangasianodon</taxon>
    </lineage>
</organism>